<name>A0A7S7RG09_CRYPV</name>
<proteinExistence type="predicted"/>
<reference evidence="2 3" key="1">
    <citation type="submission" date="2019-09" db="EMBL/GenBank/DDBJ databases">
        <title>Consistent, comparative and evidence-based genome assembly and annotation for Cryptosporidium parvum, C. hominis and C. tyzzeri.</title>
        <authorList>
            <person name="Baptista R.P."/>
            <person name="Li Y."/>
            <person name="Sateriale A."/>
            <person name="Ansell B."/>
            <person name="Jex A."/>
            <person name="Sanders M."/>
            <person name="Brooks K."/>
            <person name="Tracey A."/>
            <person name="Berriman M."/>
            <person name="Striepen B."/>
            <person name="Cotton J.A."/>
            <person name="Kissinger J.C."/>
        </authorList>
    </citation>
    <scope>NUCLEOTIDE SEQUENCE [LARGE SCALE GENOMIC DNA]</scope>
    <source>
        <strain evidence="2 3">IOWA-ATCC</strain>
    </source>
</reference>
<dbReference type="EMBL" id="CP044419">
    <property type="protein sequence ID" value="QOY42070.1"/>
    <property type="molecule type" value="Genomic_DNA"/>
</dbReference>
<evidence type="ECO:0000256" key="1">
    <source>
        <dbReference type="SAM" id="MobiDB-lite"/>
    </source>
</evidence>
<feature type="region of interest" description="Disordered" evidence="1">
    <location>
        <begin position="52"/>
        <end position="72"/>
    </location>
</feature>
<dbReference type="AlphaFoldDB" id="A0A7S7RG09"/>
<protein>
    <submittedName>
        <fullName evidence="2">Uncharacterized protein</fullName>
    </submittedName>
</protein>
<dbReference type="VEuPathDB" id="CryptoDB:CPATCC_0018930"/>
<dbReference type="Proteomes" id="UP000593906">
    <property type="component" value="Chromosome 4"/>
</dbReference>
<feature type="compositionally biased region" description="Acidic residues" evidence="1">
    <location>
        <begin position="55"/>
        <end position="68"/>
    </location>
</feature>
<accession>A0A7S7RG09</accession>
<sequence>MNLKWACFNNVSILHLKANYLNLEGGSEFEDTESQEPLSSSEEYLRLSKIQLDHSEEEEEKEEEEEEEEKKTERMSCRSINILFAHMEEAKSEFSYRVYCYDNLKLGQNCENFLDELVAMCKQIKYLRFPLCGRIIKSHKYVKRMKKKLL</sequence>
<evidence type="ECO:0000313" key="3">
    <source>
        <dbReference type="Proteomes" id="UP000593906"/>
    </source>
</evidence>
<organism evidence="2 3">
    <name type="scientific">Cryptosporidium parvum</name>
    <dbReference type="NCBI Taxonomy" id="5807"/>
    <lineage>
        <taxon>Eukaryota</taxon>
        <taxon>Sar</taxon>
        <taxon>Alveolata</taxon>
        <taxon>Apicomplexa</taxon>
        <taxon>Conoidasida</taxon>
        <taxon>Coccidia</taxon>
        <taxon>Eucoccidiorida</taxon>
        <taxon>Eimeriorina</taxon>
        <taxon>Cryptosporidiidae</taxon>
        <taxon>Cryptosporidium</taxon>
    </lineage>
</organism>
<gene>
    <name evidence="2" type="ORF">CPATCC_001670</name>
</gene>
<evidence type="ECO:0000313" key="2">
    <source>
        <dbReference type="EMBL" id="QOY42070.1"/>
    </source>
</evidence>